<protein>
    <submittedName>
        <fullName evidence="1">Uncharacterized protein</fullName>
    </submittedName>
</protein>
<organism evidence="1">
    <name type="scientific">mine drainage metagenome</name>
    <dbReference type="NCBI Taxonomy" id="410659"/>
    <lineage>
        <taxon>unclassified sequences</taxon>
        <taxon>metagenomes</taxon>
        <taxon>ecological metagenomes</taxon>
    </lineage>
</organism>
<comment type="caution">
    <text evidence="1">The sequence shown here is derived from an EMBL/GenBank/DDBJ whole genome shotgun (WGS) entry which is preliminary data.</text>
</comment>
<dbReference type="AlphaFoldDB" id="E6QLX8"/>
<evidence type="ECO:0000313" key="1">
    <source>
        <dbReference type="EMBL" id="CBI08249.1"/>
    </source>
</evidence>
<reference evidence="1" key="1">
    <citation type="submission" date="2009-10" db="EMBL/GenBank/DDBJ databases">
        <title>Diversity of trophic interactions inside an arsenic-rich microbial ecosystem.</title>
        <authorList>
            <person name="Bertin P.N."/>
            <person name="Heinrich-Salmeron A."/>
            <person name="Pelletier E."/>
            <person name="Goulhen-Chollet F."/>
            <person name="Arsene-Ploetze F."/>
            <person name="Gallien S."/>
            <person name="Calteau A."/>
            <person name="Vallenet D."/>
            <person name="Casiot C."/>
            <person name="Chane-Woon-Ming B."/>
            <person name="Giloteaux L."/>
            <person name="Barakat M."/>
            <person name="Bonnefoy V."/>
            <person name="Bruneel O."/>
            <person name="Chandler M."/>
            <person name="Cleiss J."/>
            <person name="Duran R."/>
            <person name="Elbaz-Poulichet F."/>
            <person name="Fonknechten N."/>
            <person name="Lauga B."/>
            <person name="Mornico D."/>
            <person name="Ortet P."/>
            <person name="Schaeffer C."/>
            <person name="Siguier P."/>
            <person name="Alexander Thil Smith A."/>
            <person name="Van Dorsselaer A."/>
            <person name="Weissenbach J."/>
            <person name="Medigue C."/>
            <person name="Le Paslier D."/>
        </authorList>
    </citation>
    <scope>NUCLEOTIDE SEQUENCE</scope>
</reference>
<name>E6QLX8_9ZZZZ</name>
<proteinExistence type="predicted"/>
<dbReference type="EMBL" id="CABQ01000198">
    <property type="protein sequence ID" value="CBI08249.1"/>
    <property type="molecule type" value="Genomic_DNA"/>
</dbReference>
<gene>
    <name evidence="1" type="ORF">CARN6_1699</name>
</gene>
<sequence length="351" mass="40245">METTKLGRPTWPAYDTNAVLYRISHSYLLVIDDLEWKDGDTSTPCVEAYLIMDGGLGDEITGMVLKKAVRLTESMAGQSMLDLFLCQEKERDEFYGHVSPFWEVNRVRCETLTLYDPTHACEVERFLDHGHVDSCYNEYEHIFDGNILNDLGRSVMELGLADAFLRHHHHLPRVTNRYSKETAAKEIEAAFIGALSIRRWEDADQTPDWVNSWEMDAILHNPWANHDFTLSLVQVERAVTFGGECVRMHDNGRVMAWLVDHHNNPGVVRAGKEMYAIQIVKEHLQRNGLDHMALGMRTDHLTWTRAGYLGGEPTPDHVQIYIGMIRELDSMVTRLTHRINREGSVAWGEKV</sequence>
<accession>E6QLX8</accession>